<dbReference type="Gene3D" id="3.30.720.110">
    <property type="match status" value="1"/>
</dbReference>
<dbReference type="PROSITE" id="PS51819">
    <property type="entry name" value="VOC"/>
    <property type="match status" value="1"/>
</dbReference>
<organism evidence="2 3">
    <name type="scientific">Mycobacterium aquaticum</name>
    <dbReference type="NCBI Taxonomy" id="1927124"/>
    <lineage>
        <taxon>Bacteria</taxon>
        <taxon>Bacillati</taxon>
        <taxon>Actinomycetota</taxon>
        <taxon>Actinomycetes</taxon>
        <taxon>Mycobacteriales</taxon>
        <taxon>Mycobacteriaceae</taxon>
        <taxon>Mycobacterium</taxon>
    </lineage>
</organism>
<accession>A0A1X0B132</accession>
<keyword evidence="3" id="KW-1185">Reference proteome</keyword>
<comment type="caution">
    <text evidence="2">The sequence shown here is derived from an EMBL/GenBank/DDBJ whole genome shotgun (WGS) entry which is preliminary data.</text>
</comment>
<evidence type="ECO:0000259" key="1">
    <source>
        <dbReference type="PROSITE" id="PS51819"/>
    </source>
</evidence>
<dbReference type="STRING" id="1927124.BST13_12950"/>
<dbReference type="AlphaFoldDB" id="A0A1X0B132"/>
<proteinExistence type="predicted"/>
<dbReference type="SUPFAM" id="SSF54593">
    <property type="entry name" value="Glyoxalase/Bleomycin resistance protein/Dihydroxybiphenyl dioxygenase"/>
    <property type="match status" value="1"/>
</dbReference>
<dbReference type="OrthoDB" id="9809391at2"/>
<feature type="domain" description="VOC" evidence="1">
    <location>
        <begin position="8"/>
        <end position="135"/>
    </location>
</feature>
<dbReference type="Gene3D" id="3.30.720.120">
    <property type="match status" value="1"/>
</dbReference>
<dbReference type="InterPro" id="IPR029068">
    <property type="entry name" value="Glyas_Bleomycin-R_OHBP_Dase"/>
</dbReference>
<dbReference type="Proteomes" id="UP000192448">
    <property type="component" value="Unassembled WGS sequence"/>
</dbReference>
<dbReference type="EMBL" id="MVHF01000010">
    <property type="protein sequence ID" value="ORA35915.1"/>
    <property type="molecule type" value="Genomic_DNA"/>
</dbReference>
<dbReference type="PANTHER" id="PTHR34109:SF1">
    <property type="entry name" value="VOC DOMAIN-CONTAINING PROTEIN"/>
    <property type="match status" value="1"/>
</dbReference>
<reference evidence="2 3" key="1">
    <citation type="submission" date="2017-02" db="EMBL/GenBank/DDBJ databases">
        <title>The new phylogeny of genus Mycobacterium.</title>
        <authorList>
            <person name="Tortoli E."/>
            <person name="Trovato A."/>
            <person name="Cirillo D.M."/>
        </authorList>
    </citation>
    <scope>NUCLEOTIDE SEQUENCE [LARGE SCALE GENOMIC DNA]</scope>
    <source>
        <strain evidence="2 3">RW6</strain>
    </source>
</reference>
<dbReference type="RefSeq" id="WP_083164405.1">
    <property type="nucleotide sequence ID" value="NZ_MVHF01000010.1"/>
</dbReference>
<dbReference type="InterPro" id="IPR004360">
    <property type="entry name" value="Glyas_Fos-R_dOase_dom"/>
</dbReference>
<dbReference type="InterPro" id="IPR037523">
    <property type="entry name" value="VOC_core"/>
</dbReference>
<sequence length="138" mass="15028">MVDTPPRQAVYPNLRYVDPTSAIEFLSGAFGFELHFKTEADDGSVEHAQLRVGADLIFLGREHGGNPYGMHSPLILHGTTHALCVWVADHALDEHQSRAEAAGATILNPVHDSLAGVREYTCADLEGHVWTFSSYAGE</sequence>
<dbReference type="Pfam" id="PF00903">
    <property type="entry name" value="Glyoxalase"/>
    <property type="match status" value="1"/>
</dbReference>
<protein>
    <recommendedName>
        <fullName evidence="1">VOC domain-containing protein</fullName>
    </recommendedName>
</protein>
<dbReference type="PANTHER" id="PTHR34109">
    <property type="entry name" value="BNAUNNG04460D PROTEIN-RELATED"/>
    <property type="match status" value="1"/>
</dbReference>
<evidence type="ECO:0000313" key="3">
    <source>
        <dbReference type="Proteomes" id="UP000192448"/>
    </source>
</evidence>
<gene>
    <name evidence="2" type="ORF">BST13_12950</name>
</gene>
<evidence type="ECO:0000313" key="2">
    <source>
        <dbReference type="EMBL" id="ORA35915.1"/>
    </source>
</evidence>
<name>A0A1X0B132_9MYCO</name>